<evidence type="ECO:0000256" key="4">
    <source>
        <dbReference type="ARBA" id="ARBA00023163"/>
    </source>
</evidence>
<keyword evidence="9" id="KW-1185">Reference proteome</keyword>
<proteinExistence type="predicted"/>
<dbReference type="SUPFAM" id="SSF81995">
    <property type="entry name" value="beta-sandwich domain of Sec23/24"/>
    <property type="match status" value="1"/>
</dbReference>
<dbReference type="SUPFAM" id="SSF54171">
    <property type="entry name" value="DNA-binding domain"/>
    <property type="match status" value="2"/>
</dbReference>
<evidence type="ECO:0000256" key="1">
    <source>
        <dbReference type="ARBA" id="ARBA00004123"/>
    </source>
</evidence>
<feature type="domain" description="AP2/ERF" evidence="7">
    <location>
        <begin position="309"/>
        <end position="365"/>
    </location>
</feature>
<feature type="compositionally biased region" description="Polar residues" evidence="6">
    <location>
        <begin position="252"/>
        <end position="261"/>
    </location>
</feature>
<dbReference type="PROSITE" id="PS51032">
    <property type="entry name" value="AP2_ERF"/>
    <property type="match status" value="2"/>
</dbReference>
<evidence type="ECO:0000256" key="5">
    <source>
        <dbReference type="ARBA" id="ARBA00023242"/>
    </source>
</evidence>
<gene>
    <name evidence="8" type="ORF">WJX84_000435</name>
</gene>
<dbReference type="CDD" id="cd00018">
    <property type="entry name" value="AP2"/>
    <property type="match status" value="2"/>
</dbReference>
<dbReference type="GO" id="GO:0003677">
    <property type="term" value="F:DNA binding"/>
    <property type="evidence" value="ECO:0007669"/>
    <property type="project" value="UniProtKB-KW"/>
</dbReference>
<dbReference type="EMBL" id="JALJOV010000580">
    <property type="protein sequence ID" value="KAK9862612.1"/>
    <property type="molecule type" value="Genomic_DNA"/>
</dbReference>
<name>A0AAW1T120_9CHLO</name>
<evidence type="ECO:0000313" key="8">
    <source>
        <dbReference type="EMBL" id="KAK9862612.1"/>
    </source>
</evidence>
<keyword evidence="3" id="KW-0238">DNA-binding</keyword>
<sequence>MSSAPPGAGEAFDKVLSGFGEPLSLRGVPPSLQQSGLFRTYDAAADAAQSAFELAERLALGDPAGPGPTQAPCSSGFLQDLPLNISQGQLGLEPWTGQVQTLKSLAEPSLSTSGPFTGNWRFRPASETGAPEPQSAPETLPEFSVVPHRLPPGRRTTEILLKAIKCLINFAARNQPQQANLLTAGVQHFPALSEALAAESFSQLASVSVPASGPLIQAFYPPADPGASASGVIRDKPAHKRTYSWIRQDSLESPRQQLRHSQPQQAPEQQQQQQQQQQQTLAARSPSGPPGQNLFNSLKRQPGSPCSSPFRGVSKHRLTQRWEASLWLSGKQLYLGGFEREEDAARAYDIAALACKGPMVATNFDASEYTKELEAVRGCSKEEMVAYVRRRSSAFSRGKSRFRGVSGHAGRWEARIGAFAGRKNVSFGIHDTEEKAARQYDRALIIEKGRAAKTNFPVIDYLEEVANYRSYLLEKCGTDQGPAVHAIASTQTLPFDPTNPEEGHEVKEPVKAKGGRPRSHTAAIIYAEQLRCALT</sequence>
<dbReference type="InterPro" id="IPR001471">
    <property type="entry name" value="AP2/ERF_dom"/>
</dbReference>
<feature type="region of interest" description="Disordered" evidence="6">
    <location>
        <begin position="122"/>
        <end position="149"/>
    </location>
</feature>
<keyword evidence="4" id="KW-0804">Transcription</keyword>
<dbReference type="InterPro" id="IPR036955">
    <property type="entry name" value="AP2/ERF_dom_sf"/>
</dbReference>
<feature type="compositionally biased region" description="Polar residues" evidence="6">
    <location>
        <begin position="293"/>
        <end position="307"/>
    </location>
</feature>
<evidence type="ECO:0000256" key="2">
    <source>
        <dbReference type="ARBA" id="ARBA00023015"/>
    </source>
</evidence>
<organism evidence="8 9">
    <name type="scientific">Apatococcus fuscideae</name>
    <dbReference type="NCBI Taxonomy" id="2026836"/>
    <lineage>
        <taxon>Eukaryota</taxon>
        <taxon>Viridiplantae</taxon>
        <taxon>Chlorophyta</taxon>
        <taxon>core chlorophytes</taxon>
        <taxon>Trebouxiophyceae</taxon>
        <taxon>Chlorellales</taxon>
        <taxon>Chlorellaceae</taxon>
        <taxon>Apatococcus</taxon>
    </lineage>
</organism>
<dbReference type="PANTHER" id="PTHR32467:SF90">
    <property type="entry name" value="AP2-LIKE ETHYLENE-RESPONSIVE TRANSCRIPTION FACTOR AIL1"/>
    <property type="match status" value="1"/>
</dbReference>
<dbReference type="AlphaFoldDB" id="A0AAW1T120"/>
<dbReference type="GO" id="GO:0003700">
    <property type="term" value="F:DNA-binding transcription factor activity"/>
    <property type="evidence" value="ECO:0007669"/>
    <property type="project" value="InterPro"/>
</dbReference>
<dbReference type="Proteomes" id="UP001485043">
    <property type="component" value="Unassembled WGS sequence"/>
</dbReference>
<feature type="compositionally biased region" description="Basic and acidic residues" evidence="6">
    <location>
        <begin position="501"/>
        <end position="511"/>
    </location>
</feature>
<keyword evidence="2" id="KW-0805">Transcription regulation</keyword>
<dbReference type="SMART" id="SM00380">
    <property type="entry name" value="AP2"/>
    <property type="match status" value="2"/>
</dbReference>
<accession>A0AAW1T120</accession>
<dbReference type="Gene3D" id="3.30.730.10">
    <property type="entry name" value="AP2/ERF domain"/>
    <property type="match status" value="2"/>
</dbReference>
<dbReference type="PANTHER" id="PTHR32467">
    <property type="entry name" value="AP2-LIKE ETHYLENE-RESPONSIVE TRANSCRIPTION FACTOR"/>
    <property type="match status" value="1"/>
</dbReference>
<protein>
    <recommendedName>
        <fullName evidence="7">AP2/ERF domain-containing protein</fullName>
    </recommendedName>
</protein>
<evidence type="ECO:0000259" key="7">
    <source>
        <dbReference type="PROSITE" id="PS51032"/>
    </source>
</evidence>
<evidence type="ECO:0000256" key="6">
    <source>
        <dbReference type="SAM" id="MobiDB-lite"/>
    </source>
</evidence>
<feature type="domain" description="AP2/ERF" evidence="7">
    <location>
        <begin position="395"/>
        <end position="457"/>
    </location>
</feature>
<evidence type="ECO:0000256" key="3">
    <source>
        <dbReference type="ARBA" id="ARBA00023125"/>
    </source>
</evidence>
<feature type="region of interest" description="Disordered" evidence="6">
    <location>
        <begin position="493"/>
        <end position="517"/>
    </location>
</feature>
<dbReference type="GO" id="GO:0005634">
    <property type="term" value="C:nucleus"/>
    <property type="evidence" value="ECO:0007669"/>
    <property type="project" value="UniProtKB-SubCell"/>
</dbReference>
<feature type="compositionally biased region" description="Low complexity" evidence="6">
    <location>
        <begin position="262"/>
        <end position="279"/>
    </location>
</feature>
<dbReference type="InterPro" id="IPR016177">
    <property type="entry name" value="DNA-bd_dom_sf"/>
</dbReference>
<comment type="caution">
    <text evidence="8">The sequence shown here is derived from an EMBL/GenBank/DDBJ whole genome shotgun (WGS) entry which is preliminary data.</text>
</comment>
<evidence type="ECO:0000313" key="9">
    <source>
        <dbReference type="Proteomes" id="UP001485043"/>
    </source>
</evidence>
<reference evidence="8 9" key="1">
    <citation type="journal article" date="2024" name="Nat. Commun.">
        <title>Phylogenomics reveals the evolutionary origins of lichenization in chlorophyte algae.</title>
        <authorList>
            <person name="Puginier C."/>
            <person name="Libourel C."/>
            <person name="Otte J."/>
            <person name="Skaloud P."/>
            <person name="Haon M."/>
            <person name="Grisel S."/>
            <person name="Petersen M."/>
            <person name="Berrin J.G."/>
            <person name="Delaux P.M."/>
            <person name="Dal Grande F."/>
            <person name="Keller J."/>
        </authorList>
    </citation>
    <scope>NUCLEOTIDE SEQUENCE [LARGE SCALE GENOMIC DNA]</scope>
    <source>
        <strain evidence="8 9">SAG 2523</strain>
    </source>
</reference>
<feature type="region of interest" description="Disordered" evidence="6">
    <location>
        <begin position="252"/>
        <end position="313"/>
    </location>
</feature>
<comment type="subcellular location">
    <subcellularLocation>
        <location evidence="1">Nucleus</location>
    </subcellularLocation>
</comment>
<keyword evidence="5" id="KW-0539">Nucleus</keyword>